<protein>
    <recommendedName>
        <fullName evidence="4">Ankyrin</fullName>
    </recommendedName>
</protein>
<name>A0A1Y2C6L6_9FUNG</name>
<keyword evidence="1" id="KW-0175">Coiled coil</keyword>
<organism evidence="2 3">
    <name type="scientific">Neocallimastix californiae</name>
    <dbReference type="NCBI Taxonomy" id="1754190"/>
    <lineage>
        <taxon>Eukaryota</taxon>
        <taxon>Fungi</taxon>
        <taxon>Fungi incertae sedis</taxon>
        <taxon>Chytridiomycota</taxon>
        <taxon>Chytridiomycota incertae sedis</taxon>
        <taxon>Neocallimastigomycetes</taxon>
        <taxon>Neocallimastigales</taxon>
        <taxon>Neocallimastigaceae</taxon>
        <taxon>Neocallimastix</taxon>
    </lineage>
</organism>
<evidence type="ECO:0000256" key="1">
    <source>
        <dbReference type="SAM" id="Coils"/>
    </source>
</evidence>
<accession>A0A1Y2C6L6</accession>
<feature type="coiled-coil region" evidence="1">
    <location>
        <begin position="190"/>
        <end position="217"/>
    </location>
</feature>
<reference evidence="2 3" key="1">
    <citation type="submission" date="2016-08" db="EMBL/GenBank/DDBJ databases">
        <title>A Parts List for Fungal Cellulosomes Revealed by Comparative Genomics.</title>
        <authorList>
            <consortium name="DOE Joint Genome Institute"/>
            <person name="Haitjema C.H."/>
            <person name="Gilmore S.P."/>
            <person name="Henske J.K."/>
            <person name="Solomon K.V."/>
            <person name="De Groot R."/>
            <person name="Kuo A."/>
            <person name="Mondo S.J."/>
            <person name="Salamov A.A."/>
            <person name="Labutti K."/>
            <person name="Zhao Z."/>
            <person name="Chiniquy J."/>
            <person name="Barry K."/>
            <person name="Brewer H.M."/>
            <person name="Purvine S.O."/>
            <person name="Wright A.T."/>
            <person name="Boxma B."/>
            <person name="Van Alen T."/>
            <person name="Hackstein J.H."/>
            <person name="Baker S.E."/>
            <person name="Grigoriev I.V."/>
            <person name="O'Malley M.A."/>
        </authorList>
    </citation>
    <scope>NUCLEOTIDE SEQUENCE [LARGE SCALE GENOMIC DNA]</scope>
    <source>
        <strain evidence="2 3">G1</strain>
    </source>
</reference>
<dbReference type="Gene3D" id="1.25.40.20">
    <property type="entry name" value="Ankyrin repeat-containing domain"/>
    <property type="match status" value="2"/>
</dbReference>
<dbReference type="SUPFAM" id="SSF48403">
    <property type="entry name" value="Ankyrin repeat"/>
    <property type="match status" value="1"/>
</dbReference>
<evidence type="ECO:0000313" key="2">
    <source>
        <dbReference type="EMBL" id="ORY42680.1"/>
    </source>
</evidence>
<keyword evidence="3" id="KW-1185">Reference proteome</keyword>
<evidence type="ECO:0008006" key="4">
    <source>
        <dbReference type="Google" id="ProtNLM"/>
    </source>
</evidence>
<dbReference type="InterPro" id="IPR002110">
    <property type="entry name" value="Ankyrin_rpt"/>
</dbReference>
<dbReference type="SMART" id="SM00248">
    <property type="entry name" value="ANK"/>
    <property type="match status" value="3"/>
</dbReference>
<proteinExistence type="predicted"/>
<comment type="caution">
    <text evidence="2">The sequence shown here is derived from an EMBL/GenBank/DDBJ whole genome shotgun (WGS) entry which is preliminary data.</text>
</comment>
<sequence length="634" mass="74291">MNEVVTGLNNGNIDHGSVDTCIKDENLKEVIKIAFITNEMDRLKAKLEIKKVLESKDINLIKGGIQRNIEEMNKIKNYKKCKLHSDLVNLYNELQEKYIINIVQEEKKLRDSFLRGIMVKLSELKSYPNYMELFNNNYKEVEDLSPENKMEIKETLVNIMSDEMKLEELLYNISNTNIRLEIEEKILMCNEDQVEKINQLEKQLDELESKFVNDNTLDSSNELKDKMTEFLRKCIEQIVVNNNNKYQSDSNSVLIKIYQKYHEKLEVFNILSSNIPRFKEKYVNILNRFGHMSDSINPTINQRYIDFKTIFHNEALNNKDSDYADVMVALIKMGANVSLKDNNGKTPFDYIDSNKIGEVYDNLNKSLSKTNVESAFGIRILRGILEIEITKKNNNENLEKYFNSIMAFVKKNKDLKSYEEMEDILGNHIWHEENTFIRKEREKYFTELKKKCKVIIDEIITYFKNNGLNDMGLTMDNKKWKSDDNEENIKYNDNLKKIDNAVDELQIINTYLLEKSSVKFIVEKNTIKNEIEIINYNTFSEAINRYMTLNNDNDILEEIIDQKNVRLLESLKKNGRDLNSFMKDGKLPLEKAIENNNAYFVKEMINLGVSLDTETKSGIKLKDLIKEKIPSLSK</sequence>
<dbReference type="AlphaFoldDB" id="A0A1Y2C6L6"/>
<gene>
    <name evidence="2" type="ORF">LY90DRAFT_703826</name>
</gene>
<evidence type="ECO:0000313" key="3">
    <source>
        <dbReference type="Proteomes" id="UP000193920"/>
    </source>
</evidence>
<dbReference type="InterPro" id="IPR036770">
    <property type="entry name" value="Ankyrin_rpt-contain_sf"/>
</dbReference>
<dbReference type="EMBL" id="MCOG01000119">
    <property type="protein sequence ID" value="ORY42680.1"/>
    <property type="molecule type" value="Genomic_DNA"/>
</dbReference>
<dbReference type="Proteomes" id="UP000193920">
    <property type="component" value="Unassembled WGS sequence"/>
</dbReference>